<keyword evidence="4" id="KW-0720">Serine protease</keyword>
<dbReference type="Gene3D" id="3.30.1640.30">
    <property type="match status" value="1"/>
</dbReference>
<sequence>MSMYFVWFITISNVLVQVYSAQDDPCTTPYGYKGKCIQLPSCLILLEKINPNNATTTRFAQDSLCGWEGIVPLVCCELNLKESRYSSIDEEVIIALNDFDTK</sequence>
<keyword evidence="1" id="KW-0645">Protease</keyword>
<feature type="non-terminal residue" evidence="8">
    <location>
        <position position="1"/>
    </location>
</feature>
<dbReference type="EMBL" id="VTPC01088313">
    <property type="protein sequence ID" value="KAF2886230.1"/>
    <property type="molecule type" value="Genomic_DNA"/>
</dbReference>
<dbReference type="SMART" id="SM00680">
    <property type="entry name" value="CLIP"/>
    <property type="match status" value="1"/>
</dbReference>
<name>A0A8K0FZE0_IGNLU</name>
<keyword evidence="3" id="KW-0378">Hydrolase</keyword>
<keyword evidence="9" id="KW-1185">Reference proteome</keyword>
<dbReference type="GO" id="GO:0008236">
    <property type="term" value="F:serine-type peptidase activity"/>
    <property type="evidence" value="ECO:0007669"/>
    <property type="project" value="UniProtKB-KW"/>
</dbReference>
<dbReference type="OrthoDB" id="9981647at2759"/>
<organism evidence="8 9">
    <name type="scientific">Ignelater luminosus</name>
    <name type="common">Cucubano</name>
    <name type="synonym">Pyrophorus luminosus</name>
    <dbReference type="NCBI Taxonomy" id="2038154"/>
    <lineage>
        <taxon>Eukaryota</taxon>
        <taxon>Metazoa</taxon>
        <taxon>Ecdysozoa</taxon>
        <taxon>Arthropoda</taxon>
        <taxon>Hexapoda</taxon>
        <taxon>Insecta</taxon>
        <taxon>Pterygota</taxon>
        <taxon>Neoptera</taxon>
        <taxon>Endopterygota</taxon>
        <taxon>Coleoptera</taxon>
        <taxon>Polyphaga</taxon>
        <taxon>Elateriformia</taxon>
        <taxon>Elateroidea</taxon>
        <taxon>Elateridae</taxon>
        <taxon>Agrypninae</taxon>
        <taxon>Pyrophorini</taxon>
        <taxon>Ignelater</taxon>
    </lineage>
</organism>
<evidence type="ECO:0000259" key="7">
    <source>
        <dbReference type="PROSITE" id="PS51888"/>
    </source>
</evidence>
<evidence type="ECO:0000256" key="1">
    <source>
        <dbReference type="ARBA" id="ARBA00022670"/>
    </source>
</evidence>
<dbReference type="PROSITE" id="PS51888">
    <property type="entry name" value="CLIP"/>
    <property type="match status" value="1"/>
</dbReference>
<dbReference type="InterPro" id="IPR038565">
    <property type="entry name" value="CLIP_sf"/>
</dbReference>
<reference evidence="8" key="1">
    <citation type="submission" date="2019-08" db="EMBL/GenBank/DDBJ databases">
        <title>The genome of the North American firefly Photinus pyralis.</title>
        <authorList>
            <consortium name="Photinus pyralis genome working group"/>
            <person name="Fallon T.R."/>
            <person name="Sander Lower S.E."/>
            <person name="Weng J.-K."/>
        </authorList>
    </citation>
    <scope>NUCLEOTIDE SEQUENCE</scope>
    <source>
        <strain evidence="8">TRF0915ILg1</strain>
        <tissue evidence="8">Whole body</tissue>
    </source>
</reference>
<comment type="caution">
    <text evidence="8">The sequence shown here is derived from an EMBL/GenBank/DDBJ whole genome shotgun (WGS) entry which is preliminary data.</text>
</comment>
<gene>
    <name evidence="8" type="ORF">ILUMI_19943</name>
</gene>
<dbReference type="Proteomes" id="UP000801492">
    <property type="component" value="Unassembled WGS sequence"/>
</dbReference>
<evidence type="ECO:0000313" key="8">
    <source>
        <dbReference type="EMBL" id="KAF2886230.1"/>
    </source>
</evidence>
<dbReference type="InterPro" id="IPR022700">
    <property type="entry name" value="CLIP"/>
</dbReference>
<feature type="domain" description="Clip" evidence="7">
    <location>
        <begin position="25"/>
        <end position="76"/>
    </location>
</feature>
<feature type="signal peptide" evidence="6">
    <location>
        <begin position="1"/>
        <end position="21"/>
    </location>
</feature>
<evidence type="ECO:0000256" key="2">
    <source>
        <dbReference type="ARBA" id="ARBA00022729"/>
    </source>
</evidence>
<dbReference type="Pfam" id="PF12032">
    <property type="entry name" value="CLIP"/>
    <property type="match status" value="1"/>
</dbReference>
<proteinExistence type="predicted"/>
<feature type="chain" id="PRO_5035442662" description="Clip domain-containing protein" evidence="6">
    <location>
        <begin position="22"/>
        <end position="102"/>
    </location>
</feature>
<accession>A0A8K0FZE0</accession>
<evidence type="ECO:0000256" key="5">
    <source>
        <dbReference type="ARBA" id="ARBA00023157"/>
    </source>
</evidence>
<evidence type="ECO:0000313" key="9">
    <source>
        <dbReference type="Proteomes" id="UP000801492"/>
    </source>
</evidence>
<keyword evidence="2 6" id="KW-0732">Signal</keyword>
<keyword evidence="5" id="KW-1015">Disulfide bond</keyword>
<evidence type="ECO:0000256" key="4">
    <source>
        <dbReference type="ARBA" id="ARBA00022825"/>
    </source>
</evidence>
<protein>
    <recommendedName>
        <fullName evidence="7">Clip domain-containing protein</fullName>
    </recommendedName>
</protein>
<evidence type="ECO:0000256" key="6">
    <source>
        <dbReference type="SAM" id="SignalP"/>
    </source>
</evidence>
<evidence type="ECO:0000256" key="3">
    <source>
        <dbReference type="ARBA" id="ARBA00022801"/>
    </source>
</evidence>
<dbReference type="AlphaFoldDB" id="A0A8K0FZE0"/>
<dbReference type="GO" id="GO:0006508">
    <property type="term" value="P:proteolysis"/>
    <property type="evidence" value="ECO:0007669"/>
    <property type="project" value="UniProtKB-KW"/>
</dbReference>